<name>A0ABP9WDJ5_9MICO</name>
<organism evidence="2 3">
    <name type="scientific">Demequina sediminis</name>
    <dbReference type="NCBI Taxonomy" id="1930058"/>
    <lineage>
        <taxon>Bacteria</taxon>
        <taxon>Bacillati</taxon>
        <taxon>Actinomycetota</taxon>
        <taxon>Actinomycetes</taxon>
        <taxon>Micrococcales</taxon>
        <taxon>Demequinaceae</taxon>
        <taxon>Demequina</taxon>
    </lineage>
</organism>
<dbReference type="Proteomes" id="UP001426770">
    <property type="component" value="Unassembled WGS sequence"/>
</dbReference>
<keyword evidence="3" id="KW-1185">Reference proteome</keyword>
<evidence type="ECO:0000313" key="3">
    <source>
        <dbReference type="Proteomes" id="UP001426770"/>
    </source>
</evidence>
<sequence>MAADQARPGAALGTGAIALAQNYPSEAEVDRVFEAALAAGGTMLKRPQAAEWGGYSGYVADPDGHPWELAVNPFGDLEADGSVTIPVDAGPVGE</sequence>
<dbReference type="Pfam" id="PF00903">
    <property type="entry name" value="Glyoxalase"/>
    <property type="match status" value="1"/>
</dbReference>
<accession>A0ABP9WDJ5</accession>
<dbReference type="PROSITE" id="PS51819">
    <property type="entry name" value="VOC"/>
    <property type="match status" value="1"/>
</dbReference>
<dbReference type="EMBL" id="BAABRR010000001">
    <property type="protein sequence ID" value="GAA5517634.1"/>
    <property type="molecule type" value="Genomic_DNA"/>
</dbReference>
<dbReference type="InterPro" id="IPR029068">
    <property type="entry name" value="Glyas_Bleomycin-R_OHBP_Dase"/>
</dbReference>
<reference evidence="2 3" key="1">
    <citation type="submission" date="2024-02" db="EMBL/GenBank/DDBJ databases">
        <title>Lysinimicrobium sediminis NBRC 112286.</title>
        <authorList>
            <person name="Ichikawa N."/>
            <person name="Katano-Makiyama Y."/>
            <person name="Hidaka K."/>
        </authorList>
    </citation>
    <scope>NUCLEOTIDE SEQUENCE [LARGE SCALE GENOMIC DNA]</scope>
    <source>
        <strain evidence="2 3">NBRC 112286</strain>
    </source>
</reference>
<dbReference type="PANTHER" id="PTHR36503">
    <property type="entry name" value="BLR2520 PROTEIN"/>
    <property type="match status" value="1"/>
</dbReference>
<comment type="caution">
    <text evidence="2">The sequence shown here is derived from an EMBL/GenBank/DDBJ whole genome shotgun (WGS) entry which is preliminary data.</text>
</comment>
<protein>
    <recommendedName>
        <fullName evidence="1">VOC domain-containing protein</fullName>
    </recommendedName>
</protein>
<proteinExistence type="predicted"/>
<dbReference type="SUPFAM" id="SSF54593">
    <property type="entry name" value="Glyoxalase/Bleomycin resistance protein/Dihydroxybiphenyl dioxygenase"/>
    <property type="match status" value="1"/>
</dbReference>
<gene>
    <name evidence="2" type="ORF">Lsed01_00040</name>
</gene>
<feature type="domain" description="VOC" evidence="1">
    <location>
        <begin position="1"/>
        <end position="72"/>
    </location>
</feature>
<evidence type="ECO:0000313" key="2">
    <source>
        <dbReference type="EMBL" id="GAA5517634.1"/>
    </source>
</evidence>
<evidence type="ECO:0000259" key="1">
    <source>
        <dbReference type="PROSITE" id="PS51819"/>
    </source>
</evidence>
<dbReference type="InterPro" id="IPR004360">
    <property type="entry name" value="Glyas_Fos-R_dOase_dom"/>
</dbReference>
<dbReference type="Gene3D" id="3.10.180.10">
    <property type="entry name" value="2,3-Dihydroxybiphenyl 1,2-Dioxygenase, domain 1"/>
    <property type="match status" value="1"/>
</dbReference>
<dbReference type="PANTHER" id="PTHR36503:SF1">
    <property type="entry name" value="BLR2520 PROTEIN"/>
    <property type="match status" value="1"/>
</dbReference>
<dbReference type="RefSeq" id="WP_286215667.1">
    <property type="nucleotide sequence ID" value="NZ_AP027736.1"/>
</dbReference>
<dbReference type="InterPro" id="IPR037523">
    <property type="entry name" value="VOC_core"/>
</dbReference>